<evidence type="ECO:0000313" key="4">
    <source>
        <dbReference type="EMBL" id="CAF1089331.1"/>
    </source>
</evidence>
<dbReference type="Gene3D" id="3.40.50.1820">
    <property type="entry name" value="alpha/beta hydrolase"/>
    <property type="match status" value="2"/>
</dbReference>
<dbReference type="SUPFAM" id="SSF53474">
    <property type="entry name" value="alpha/beta-Hydrolases"/>
    <property type="match status" value="2"/>
</dbReference>
<evidence type="ECO:0000259" key="3">
    <source>
        <dbReference type="Pfam" id="PF00561"/>
    </source>
</evidence>
<dbReference type="PANTHER" id="PTHR43798:SF14">
    <property type="entry name" value="SERINE HYDROLASE-LIKE PROTEIN DDB_G0286239"/>
    <property type="match status" value="1"/>
</dbReference>
<dbReference type="Proteomes" id="UP000663891">
    <property type="component" value="Unassembled WGS sequence"/>
</dbReference>
<keyword evidence="2" id="KW-0378">Hydrolase</keyword>
<evidence type="ECO:0000256" key="2">
    <source>
        <dbReference type="ARBA" id="ARBA00022801"/>
    </source>
</evidence>
<reference evidence="4" key="1">
    <citation type="submission" date="2021-02" db="EMBL/GenBank/DDBJ databases">
        <authorList>
            <person name="Nowell W R."/>
        </authorList>
    </citation>
    <scope>NUCLEOTIDE SEQUENCE</scope>
</reference>
<dbReference type="OrthoDB" id="190201at2759"/>
<dbReference type="PANTHER" id="PTHR43798">
    <property type="entry name" value="MONOACYLGLYCEROL LIPASE"/>
    <property type="match status" value="1"/>
</dbReference>
<dbReference type="InterPro" id="IPR050266">
    <property type="entry name" value="AB_hydrolase_sf"/>
</dbReference>
<organism evidence="4 5">
    <name type="scientific">Adineta steineri</name>
    <dbReference type="NCBI Taxonomy" id="433720"/>
    <lineage>
        <taxon>Eukaryota</taxon>
        <taxon>Metazoa</taxon>
        <taxon>Spiralia</taxon>
        <taxon>Gnathifera</taxon>
        <taxon>Rotifera</taxon>
        <taxon>Eurotatoria</taxon>
        <taxon>Bdelloidea</taxon>
        <taxon>Adinetida</taxon>
        <taxon>Adinetidae</taxon>
        <taxon>Adineta</taxon>
    </lineage>
</organism>
<dbReference type="AlphaFoldDB" id="A0A814N8H2"/>
<accession>A0A814N8H2</accession>
<comment type="similarity">
    <text evidence="1">Belongs to the AB hydrolase superfamily.</text>
</comment>
<dbReference type="GO" id="GO:0016020">
    <property type="term" value="C:membrane"/>
    <property type="evidence" value="ECO:0007669"/>
    <property type="project" value="TreeGrafter"/>
</dbReference>
<proteinExistence type="inferred from homology"/>
<feature type="domain" description="AB hydrolase-1" evidence="3">
    <location>
        <begin position="38"/>
        <end position="155"/>
    </location>
</feature>
<name>A0A814N8H2_9BILA</name>
<sequence length="873" mass="100384">MITKLNIPCQWGGHLAGILLKNQSTTALGKTTKKFIGIHGWADNLNSLLPLAEKMLDSHSDYEIYLYDQPGHGFSDHLPKGIEYSYGENLRNLRTIIQTLAWNKEKFSIMGHCHGAHVALAYAAAYPEEIACLVALDALIGSEKSTNSFWKTVASRIDKNIEHYNQPSKIHKKELTYEKAIEIVKSTRNGIDDKSAALLVERSVQRDKHNQLYFTPDEVLRNRISMIITKFDIQCIWGGTLVGVLLKNDATANADYDKKTIKIIGIHGWLDNLNSLLPLATQLIERHPNYEIYLYDRAGHGFSSHIPKGFEYSGTHNTQDLRTVILSLGWNKEKFAIIGHSYGASLGIVYASTYPDEVICDVAIDAVPRSECSSENYSQIYASRIDDSIAFHSKPARTFEADLTFDKALELTKMTRTGISDEAARLLTERLEALVPLSEEQIKVVIQSLKAPILFIRANNPQWSYVLRAGEVFKKNYPRAHIPWLTNVHHVQPLECIADTNQPDWPRPVPSCDDKSDKNLTVVIVTARPEFKRLPLTLVALLSHLDSRRITEVIFLVPPQDVHLLQPYFSSEQVKYWPWTVSVISDDILLKHIHTGSYRLQMMFKLVLAQIVKTEFYLILDSDCVALWPIHVEQLLYENKNSSLYQSIYSIEDRATQEKWWLESERLLQVKLESCVPHNKSDTYIPTMGVTPSILSRTIALRALCRLQKLYGDEFFLNKMANWALWRERFGYMWTEYTLYFLTGSCTKIFDTYHINNSALSSSNSAPILNLYGFNIWSQKDWTMENQNKIIETINNGLRWRQKEIDEVHGQAIIDRSISVHTLFSVLQGRYNPDFKFYHHYFYPLYMKYLQQQKQTDKLIPILKNMTQKFVID</sequence>
<dbReference type="EMBL" id="CAJNON010000194">
    <property type="protein sequence ID" value="CAF1089331.1"/>
    <property type="molecule type" value="Genomic_DNA"/>
</dbReference>
<dbReference type="Pfam" id="PF00561">
    <property type="entry name" value="Abhydrolase_1"/>
    <property type="match status" value="2"/>
</dbReference>
<dbReference type="InterPro" id="IPR045499">
    <property type="entry name" value="DUF6492"/>
</dbReference>
<dbReference type="InterPro" id="IPR029058">
    <property type="entry name" value="AB_hydrolase_fold"/>
</dbReference>
<comment type="caution">
    <text evidence="4">The sequence shown here is derived from an EMBL/GenBank/DDBJ whole genome shotgun (WGS) entry which is preliminary data.</text>
</comment>
<gene>
    <name evidence="4" type="ORF">VCS650_LOCUS19469</name>
</gene>
<feature type="domain" description="AB hydrolase-1" evidence="3">
    <location>
        <begin position="265"/>
        <end position="366"/>
    </location>
</feature>
<evidence type="ECO:0000256" key="1">
    <source>
        <dbReference type="ARBA" id="ARBA00008645"/>
    </source>
</evidence>
<dbReference type="Pfam" id="PF20102">
    <property type="entry name" value="DUF6492"/>
    <property type="match status" value="1"/>
</dbReference>
<evidence type="ECO:0000313" key="5">
    <source>
        <dbReference type="Proteomes" id="UP000663891"/>
    </source>
</evidence>
<dbReference type="GO" id="GO:0016787">
    <property type="term" value="F:hydrolase activity"/>
    <property type="evidence" value="ECO:0007669"/>
    <property type="project" value="UniProtKB-KW"/>
</dbReference>
<dbReference type="InterPro" id="IPR000073">
    <property type="entry name" value="AB_hydrolase_1"/>
</dbReference>
<protein>
    <recommendedName>
        <fullName evidence="3">AB hydrolase-1 domain-containing protein</fullName>
    </recommendedName>
</protein>